<feature type="transmembrane region" description="Helical" evidence="8">
    <location>
        <begin position="156"/>
        <end position="174"/>
    </location>
</feature>
<accession>A0A1M5ZDD4</accession>
<feature type="transmembrane region" description="Helical" evidence="8">
    <location>
        <begin position="86"/>
        <end position="111"/>
    </location>
</feature>
<evidence type="ECO:0000256" key="5">
    <source>
        <dbReference type="ARBA" id="ARBA00022801"/>
    </source>
</evidence>
<evidence type="ECO:0000256" key="6">
    <source>
        <dbReference type="ARBA" id="ARBA00022989"/>
    </source>
</evidence>
<reference evidence="10" key="1">
    <citation type="submission" date="2016-11" db="EMBL/GenBank/DDBJ databases">
        <authorList>
            <person name="Varghese N."/>
            <person name="Submissions S."/>
        </authorList>
    </citation>
    <scope>NUCLEOTIDE SEQUENCE [LARGE SCALE GENOMIC DNA]</scope>
    <source>
        <strain evidence="10">DSM 19859</strain>
    </source>
</reference>
<evidence type="ECO:0000256" key="8">
    <source>
        <dbReference type="SAM" id="Phobius"/>
    </source>
</evidence>
<evidence type="ECO:0000313" key="10">
    <source>
        <dbReference type="Proteomes" id="UP000184240"/>
    </source>
</evidence>
<comment type="subcellular location">
    <subcellularLocation>
        <location evidence="1">Cell membrane</location>
        <topology evidence="1">Multi-pass membrane protein</topology>
    </subcellularLocation>
</comment>
<evidence type="ECO:0000313" key="9">
    <source>
        <dbReference type="EMBL" id="SHI22206.1"/>
    </source>
</evidence>
<dbReference type="Pfam" id="PF09721">
    <property type="entry name" value="Exosortase_EpsH"/>
    <property type="match status" value="1"/>
</dbReference>
<dbReference type="NCBIfam" id="TIGR04178">
    <property type="entry name" value="exo_archaeo"/>
    <property type="match status" value="1"/>
</dbReference>
<organism evidence="9 10">
    <name type="scientific">Leeuwenhoekiella palythoae</name>
    <dbReference type="NCBI Taxonomy" id="573501"/>
    <lineage>
        <taxon>Bacteria</taxon>
        <taxon>Pseudomonadati</taxon>
        <taxon>Bacteroidota</taxon>
        <taxon>Flavobacteriia</taxon>
        <taxon>Flavobacteriales</taxon>
        <taxon>Flavobacteriaceae</taxon>
        <taxon>Leeuwenhoekiella</taxon>
    </lineage>
</organism>
<keyword evidence="3" id="KW-0645">Protease</keyword>
<dbReference type="AlphaFoldDB" id="A0A1M5ZDD4"/>
<dbReference type="InterPro" id="IPR026392">
    <property type="entry name" value="Exo/Archaeosortase_dom"/>
</dbReference>
<dbReference type="GO" id="GO:0005886">
    <property type="term" value="C:plasma membrane"/>
    <property type="evidence" value="ECO:0007669"/>
    <property type="project" value="UniProtKB-SubCell"/>
</dbReference>
<dbReference type="Proteomes" id="UP000184240">
    <property type="component" value="Unassembled WGS sequence"/>
</dbReference>
<keyword evidence="2" id="KW-1003">Cell membrane</keyword>
<sequence length="182" mass="20566">MKLFKIVGKYKSVILFILTFLGVYVVLSLLYGFYLSRSASSSYYPDYITHQVAVQSAWLVDLLGYATQLAPHPEEASMVLGVENVYVARVVEGCNAMSVIILFVAFVMAFFQGWQRTILFTLGGVILIYVVNVLRIALLSIGLYRFPEAQNLLHDIVFPAIIYGQVVLLWLLWVRNFKKQAG</sequence>
<keyword evidence="5" id="KW-0378">Hydrolase</keyword>
<proteinExistence type="predicted"/>
<evidence type="ECO:0000256" key="3">
    <source>
        <dbReference type="ARBA" id="ARBA00022670"/>
    </source>
</evidence>
<evidence type="ECO:0000256" key="7">
    <source>
        <dbReference type="ARBA" id="ARBA00023136"/>
    </source>
</evidence>
<evidence type="ECO:0000256" key="1">
    <source>
        <dbReference type="ARBA" id="ARBA00004651"/>
    </source>
</evidence>
<evidence type="ECO:0000256" key="4">
    <source>
        <dbReference type="ARBA" id="ARBA00022692"/>
    </source>
</evidence>
<dbReference type="InterPro" id="IPR026323">
    <property type="entry name" value="Exosortase-related_prot_XrtF"/>
</dbReference>
<evidence type="ECO:0000256" key="2">
    <source>
        <dbReference type="ARBA" id="ARBA00022475"/>
    </source>
</evidence>
<feature type="transmembrane region" description="Helical" evidence="8">
    <location>
        <begin position="118"/>
        <end position="144"/>
    </location>
</feature>
<feature type="transmembrane region" description="Helical" evidence="8">
    <location>
        <begin position="12"/>
        <end position="34"/>
    </location>
</feature>
<dbReference type="GO" id="GO:0006508">
    <property type="term" value="P:proteolysis"/>
    <property type="evidence" value="ECO:0007669"/>
    <property type="project" value="UniProtKB-KW"/>
</dbReference>
<protein>
    <submittedName>
        <fullName evidence="9">Exosortase family protein XrtF</fullName>
    </submittedName>
</protein>
<dbReference type="STRING" id="573501.SAMN04487999_2965"/>
<dbReference type="NCBIfam" id="TIGR04128">
    <property type="entry name" value="exoso_Fjoh_1448"/>
    <property type="match status" value="1"/>
</dbReference>
<keyword evidence="7 8" id="KW-0472">Membrane</keyword>
<dbReference type="InterPro" id="IPR019127">
    <property type="entry name" value="Exosortase"/>
</dbReference>
<dbReference type="EMBL" id="FQXT01000005">
    <property type="protein sequence ID" value="SHI22206.1"/>
    <property type="molecule type" value="Genomic_DNA"/>
</dbReference>
<name>A0A1M5ZDD4_9FLAO</name>
<dbReference type="GO" id="GO:0008233">
    <property type="term" value="F:peptidase activity"/>
    <property type="evidence" value="ECO:0007669"/>
    <property type="project" value="UniProtKB-KW"/>
</dbReference>
<keyword evidence="4 8" id="KW-0812">Transmembrane</keyword>
<keyword evidence="6 8" id="KW-1133">Transmembrane helix</keyword>
<gene>
    <name evidence="9" type="ORF">SAMN04487999_2965</name>
</gene>